<proteinExistence type="predicted"/>
<organism evidence="1 2">
    <name type="scientific">Gigaspora margarita</name>
    <dbReference type="NCBI Taxonomy" id="4874"/>
    <lineage>
        <taxon>Eukaryota</taxon>
        <taxon>Fungi</taxon>
        <taxon>Fungi incertae sedis</taxon>
        <taxon>Mucoromycota</taxon>
        <taxon>Glomeromycotina</taxon>
        <taxon>Glomeromycetes</taxon>
        <taxon>Diversisporales</taxon>
        <taxon>Gigasporaceae</taxon>
        <taxon>Gigaspora</taxon>
    </lineage>
</organism>
<gene>
    <name evidence="1" type="ORF">GMARGA_LOCUS14099</name>
</gene>
<evidence type="ECO:0000313" key="2">
    <source>
        <dbReference type="Proteomes" id="UP000789901"/>
    </source>
</evidence>
<keyword evidence="2" id="KW-1185">Reference proteome</keyword>
<reference evidence="1 2" key="1">
    <citation type="submission" date="2021-06" db="EMBL/GenBank/DDBJ databases">
        <authorList>
            <person name="Kallberg Y."/>
            <person name="Tangrot J."/>
            <person name="Rosling A."/>
        </authorList>
    </citation>
    <scope>NUCLEOTIDE SEQUENCE [LARGE SCALE GENOMIC DNA]</scope>
    <source>
        <strain evidence="1 2">120-4 pot B 10/14</strain>
    </source>
</reference>
<accession>A0ABN7V3Z1</accession>
<dbReference type="Proteomes" id="UP000789901">
    <property type="component" value="Unassembled WGS sequence"/>
</dbReference>
<sequence>MPMRKFSNVGTPKIHVDYDEENYLDDDNNDTMPLDDELELSVAFESNEALTDSPEEQSSTLA</sequence>
<protein>
    <submittedName>
        <fullName evidence="1">33037_t:CDS:1</fullName>
    </submittedName>
</protein>
<dbReference type="EMBL" id="CAJVQB010009212">
    <property type="protein sequence ID" value="CAG8727814.1"/>
    <property type="molecule type" value="Genomic_DNA"/>
</dbReference>
<name>A0ABN7V3Z1_GIGMA</name>
<comment type="caution">
    <text evidence="1">The sequence shown here is derived from an EMBL/GenBank/DDBJ whole genome shotgun (WGS) entry which is preliminary data.</text>
</comment>
<evidence type="ECO:0000313" key="1">
    <source>
        <dbReference type="EMBL" id="CAG8727814.1"/>
    </source>
</evidence>